<dbReference type="SUPFAM" id="SSF52540">
    <property type="entry name" value="P-loop containing nucleoside triphosphate hydrolases"/>
    <property type="match status" value="1"/>
</dbReference>
<keyword evidence="3 5" id="KW-0347">Helicase</keyword>
<evidence type="ECO:0000256" key="4">
    <source>
        <dbReference type="ARBA" id="ARBA00022840"/>
    </source>
</evidence>
<feature type="binding site" evidence="5">
    <location>
        <begin position="275"/>
        <end position="282"/>
    </location>
    <ligand>
        <name>ATP</name>
        <dbReference type="ChEBI" id="CHEBI:30616"/>
    </ligand>
</feature>
<dbReference type="InterPro" id="IPR027417">
    <property type="entry name" value="P-loop_NTPase"/>
</dbReference>
<evidence type="ECO:0000256" key="1">
    <source>
        <dbReference type="ARBA" id="ARBA00022741"/>
    </source>
</evidence>
<dbReference type="InterPro" id="IPR000212">
    <property type="entry name" value="DNA_helicase_UvrD/REP"/>
</dbReference>
<dbReference type="PANTHER" id="PTHR11070">
    <property type="entry name" value="UVRD / RECB / PCRA DNA HELICASE FAMILY MEMBER"/>
    <property type="match status" value="1"/>
</dbReference>
<dbReference type="PANTHER" id="PTHR11070:SF45">
    <property type="entry name" value="DNA 3'-5' HELICASE"/>
    <property type="match status" value="1"/>
</dbReference>
<dbReference type="Gene3D" id="3.40.50.300">
    <property type="entry name" value="P-loop containing nucleotide triphosphate hydrolases"/>
    <property type="match status" value="2"/>
</dbReference>
<name>A0ABN1IQ88_9GAMM</name>
<dbReference type="Pfam" id="PF13538">
    <property type="entry name" value="UvrD_C_2"/>
    <property type="match status" value="1"/>
</dbReference>
<dbReference type="RefSeq" id="WP_343792116.1">
    <property type="nucleotide sequence ID" value="NZ_BAAAEU010000023.1"/>
</dbReference>
<dbReference type="PROSITE" id="PS51198">
    <property type="entry name" value="UVRD_HELICASE_ATP_BIND"/>
    <property type="match status" value="1"/>
</dbReference>
<dbReference type="InterPro" id="IPR027785">
    <property type="entry name" value="UvrD-like_helicase_C"/>
</dbReference>
<dbReference type="GO" id="GO:0004386">
    <property type="term" value="F:helicase activity"/>
    <property type="evidence" value="ECO:0007669"/>
    <property type="project" value="UniProtKB-KW"/>
</dbReference>
<keyword evidence="8" id="KW-1185">Reference proteome</keyword>
<accession>A0ABN1IQ88</accession>
<dbReference type="Proteomes" id="UP001501523">
    <property type="component" value="Unassembled WGS sequence"/>
</dbReference>
<reference evidence="7 8" key="1">
    <citation type="journal article" date="2019" name="Int. J. Syst. Evol. Microbiol.">
        <title>The Global Catalogue of Microorganisms (GCM) 10K type strain sequencing project: providing services to taxonomists for standard genome sequencing and annotation.</title>
        <authorList>
            <consortium name="The Broad Institute Genomics Platform"/>
            <consortium name="The Broad Institute Genome Sequencing Center for Infectious Disease"/>
            <person name="Wu L."/>
            <person name="Ma J."/>
        </authorList>
    </citation>
    <scope>NUCLEOTIDE SEQUENCE [LARGE SCALE GENOMIC DNA]</scope>
    <source>
        <strain evidence="7 8">JCM 15421</strain>
    </source>
</reference>
<evidence type="ECO:0000256" key="3">
    <source>
        <dbReference type="ARBA" id="ARBA00022806"/>
    </source>
</evidence>
<protein>
    <submittedName>
        <fullName evidence="7">ATP-dependent helicase</fullName>
    </submittedName>
</protein>
<comment type="caution">
    <text evidence="7">The sequence shown here is derived from an EMBL/GenBank/DDBJ whole genome shotgun (WGS) entry which is preliminary data.</text>
</comment>
<evidence type="ECO:0000259" key="6">
    <source>
        <dbReference type="PROSITE" id="PS51198"/>
    </source>
</evidence>
<dbReference type="Gene3D" id="1.10.10.160">
    <property type="match status" value="1"/>
</dbReference>
<organism evidence="7 8">
    <name type="scientific">Dokdonella soli</name>
    <dbReference type="NCBI Taxonomy" id="529810"/>
    <lineage>
        <taxon>Bacteria</taxon>
        <taxon>Pseudomonadati</taxon>
        <taxon>Pseudomonadota</taxon>
        <taxon>Gammaproteobacteria</taxon>
        <taxon>Lysobacterales</taxon>
        <taxon>Rhodanobacteraceae</taxon>
        <taxon>Dokdonella</taxon>
    </lineage>
</organism>
<keyword evidence="1 5" id="KW-0547">Nucleotide-binding</keyword>
<feature type="domain" description="UvrD-like helicase ATP-binding" evidence="6">
    <location>
        <begin position="254"/>
        <end position="535"/>
    </location>
</feature>
<keyword evidence="4 5" id="KW-0067">ATP-binding</keyword>
<proteinExistence type="predicted"/>
<dbReference type="InterPro" id="IPR014016">
    <property type="entry name" value="UvrD-like_ATP-bd"/>
</dbReference>
<dbReference type="EMBL" id="BAAAEU010000023">
    <property type="protein sequence ID" value="GAA0719197.1"/>
    <property type="molecule type" value="Genomic_DNA"/>
</dbReference>
<evidence type="ECO:0000313" key="7">
    <source>
        <dbReference type="EMBL" id="GAA0719197.1"/>
    </source>
</evidence>
<gene>
    <name evidence="7" type="ORF">GCM10009105_27560</name>
</gene>
<dbReference type="Pfam" id="PF00580">
    <property type="entry name" value="UvrD-helicase"/>
    <property type="match status" value="1"/>
</dbReference>
<sequence length="691" mass="76493">MTVAPRVALSQDFLLRLAKLPSAVHARVVRWALKFQQDPTSSGINYETIKAARDPNLRSVRIDQDWRGIVFKPSLGDLYILLHVDHHDEAYRWAERRKMAVNPVTGALQIISLEAVESPETVADVPQTGVQRAGPIPPSVAPLFATVSDEALIQLGTPPELIPLVRRIGVESELDAIQTQLPVEAYEGLFLVAAGDTVSQVLSERETRVDRQVDPTDFTAALETAESQSRFVVVSSDAEMTAILNAPLAQWRVFLHPLQRKLAAGDRSGPVRILGGAGTGKTVLALHRAKWLAKNRAGDGQKVLFTTFTRNLAVDVEQNLKSLFLDDPDVNKVEVCNLDRWVYGYLRKHNYPQRIIYGRDEGAWGRSMQLADAALDLDEAFYVEEWERVVAAQGVQSLDDYRKISRVGRKSILTRSKRDMVWPVFEEYRGQLSSRGLKDVDDAYRDAADLLSQAGRDPLYAAIVVDETQDFGPQALRLIRAMVPSGENDLFFVGDGHQRIYAKHHAVLGRCGIDIRGRSRKLYLNYRTTDEIRKVAVALLEGRDIDDLDGGSDDNRRYKSLSHGPVPEVIDAADPGIGMSTIVDRVAAWVAVDGKERPPSVCVMARSKAERDEIARRLATCSVATSVIEPDTVDSASSIAVRVATMHRAKGLEFDRVAVFAPGMLDDQYGDAAQLVYVALTRAKAVAMMVR</sequence>
<evidence type="ECO:0000313" key="8">
    <source>
        <dbReference type="Proteomes" id="UP001501523"/>
    </source>
</evidence>
<evidence type="ECO:0000256" key="5">
    <source>
        <dbReference type="PROSITE-ProRule" id="PRU00560"/>
    </source>
</evidence>
<dbReference type="InterPro" id="IPR013986">
    <property type="entry name" value="DExx_box_DNA_helicase_dom_sf"/>
</dbReference>
<evidence type="ECO:0000256" key="2">
    <source>
        <dbReference type="ARBA" id="ARBA00022801"/>
    </source>
</evidence>
<keyword evidence="2 5" id="KW-0378">Hydrolase</keyword>